<dbReference type="RefSeq" id="XP_031003068.1">
    <property type="nucleotide sequence ID" value="XM_031151969.1"/>
</dbReference>
<keyword evidence="7" id="KW-0119">Carbohydrate metabolism</keyword>
<keyword evidence="13" id="KW-1185">Reference proteome</keyword>
<keyword evidence="9" id="KW-0961">Cell wall biogenesis/degradation</keyword>
<evidence type="ECO:0000256" key="8">
    <source>
        <dbReference type="ARBA" id="ARBA00023295"/>
    </source>
</evidence>
<keyword evidence="3" id="KW-0134">Cell wall</keyword>
<keyword evidence="8" id="KW-0326">Glycosidase</keyword>
<name>A0A8H8TXG2_9HELO</name>
<dbReference type="GO" id="GO:0000272">
    <property type="term" value="P:polysaccharide catabolic process"/>
    <property type="evidence" value="ECO:0007669"/>
    <property type="project" value="UniProtKB-KW"/>
</dbReference>
<evidence type="ECO:0000256" key="6">
    <source>
        <dbReference type="ARBA" id="ARBA00022801"/>
    </source>
</evidence>
<dbReference type="Pfam" id="PF03856">
    <property type="entry name" value="SUN"/>
    <property type="match status" value="1"/>
</dbReference>
<keyword evidence="5 11" id="KW-0732">Signal</keyword>
<accession>A0A8H8TXG2</accession>
<sequence>MKFTQIALLSAATIAVAQPHNHAHHHHERRGSPVEGRDAVATVNVPGAIETVFVLNGVPISGSDVEAGIASGKYVLVNGQVSSIASVAPVETPAASIASATPSSVAAPSSVHAAEFIEKAKSTPTTSSSAYVAPTSSAQTSSVSSAATSTTKAASASATSSGSSSSSSTGSWPDFESGSLSCSTFPSKYGAVALDWMNNGGWSGLQHTPNFSGVLGSVGGLIDLISTPSSCQENTFCSYACPAGYQKSQWPVENQGSTAQSVGGLYCDSNGKLQLTNTATKQLCIAGAGGVTVESTVGSVISVCRTDYPGTEAETVPLSLNNGDKGIELCNPDKANYYSWEGAGTSAQYYLNPSGSGPSEACWWNVAGSGLGNYSPVNLGTGATDGQTYLSIFGNYPTLSDFTTWTLDYDVTFTVDGTESPCKYKNKTFYDINGNPTDHTGCTAFRLHWDVFWCIAFFTRAPERSRLLLLSSAPIPKDLAVGSAILANNDMIVINT</sequence>
<evidence type="ECO:0000256" key="3">
    <source>
        <dbReference type="ARBA" id="ARBA00022512"/>
    </source>
</evidence>
<keyword evidence="10" id="KW-0624">Polysaccharide degradation</keyword>
<evidence type="ECO:0000256" key="1">
    <source>
        <dbReference type="ARBA" id="ARBA00004191"/>
    </source>
</evidence>
<evidence type="ECO:0000256" key="11">
    <source>
        <dbReference type="SAM" id="SignalP"/>
    </source>
</evidence>
<feature type="chain" id="PRO_5034126670" evidence="11">
    <location>
        <begin position="18"/>
        <end position="496"/>
    </location>
</feature>
<organism evidence="12 13">
    <name type="scientific">Lachnellula hyalina</name>
    <dbReference type="NCBI Taxonomy" id="1316788"/>
    <lineage>
        <taxon>Eukaryota</taxon>
        <taxon>Fungi</taxon>
        <taxon>Dikarya</taxon>
        <taxon>Ascomycota</taxon>
        <taxon>Pezizomycotina</taxon>
        <taxon>Leotiomycetes</taxon>
        <taxon>Helotiales</taxon>
        <taxon>Lachnaceae</taxon>
        <taxon>Lachnellula</taxon>
    </lineage>
</organism>
<comment type="similarity">
    <text evidence="2">Belongs to the SUN family.</text>
</comment>
<evidence type="ECO:0000256" key="10">
    <source>
        <dbReference type="ARBA" id="ARBA00023326"/>
    </source>
</evidence>
<proteinExistence type="inferred from homology"/>
<dbReference type="PANTHER" id="PTHR31316:SF0">
    <property type="entry name" value="SECRETED BETA-GLUCOSIDASE SIM1-RELATED"/>
    <property type="match status" value="1"/>
</dbReference>
<dbReference type="AlphaFoldDB" id="A0A8H8TXG2"/>
<comment type="caution">
    <text evidence="12">The sequence shown here is derived from an EMBL/GenBank/DDBJ whole genome shotgun (WGS) entry which is preliminary data.</text>
</comment>
<dbReference type="GO" id="GO:0009986">
    <property type="term" value="C:cell surface"/>
    <property type="evidence" value="ECO:0007669"/>
    <property type="project" value="TreeGrafter"/>
</dbReference>
<evidence type="ECO:0000256" key="2">
    <source>
        <dbReference type="ARBA" id="ARBA00010579"/>
    </source>
</evidence>
<dbReference type="GO" id="GO:0031505">
    <property type="term" value="P:fungal-type cell wall organization"/>
    <property type="evidence" value="ECO:0007669"/>
    <property type="project" value="TreeGrafter"/>
</dbReference>
<dbReference type="Proteomes" id="UP000431533">
    <property type="component" value="Unassembled WGS sequence"/>
</dbReference>
<gene>
    <name evidence="12" type="primary">sun1_0</name>
    <name evidence="12" type="ORF">LHYA1_G007037</name>
</gene>
<dbReference type="GO" id="GO:0016798">
    <property type="term" value="F:hydrolase activity, acting on glycosyl bonds"/>
    <property type="evidence" value="ECO:0007669"/>
    <property type="project" value="UniProtKB-KW"/>
</dbReference>
<evidence type="ECO:0000256" key="7">
    <source>
        <dbReference type="ARBA" id="ARBA00023277"/>
    </source>
</evidence>
<evidence type="ECO:0000313" key="12">
    <source>
        <dbReference type="EMBL" id="TVY24280.1"/>
    </source>
</evidence>
<dbReference type="PANTHER" id="PTHR31316">
    <property type="entry name" value="BETA-GLUCOSIDASE-LIKE PROTEIN NCA3, MITOCHONDRIAL-RELATED"/>
    <property type="match status" value="1"/>
</dbReference>
<dbReference type="EMBL" id="QGMH01000137">
    <property type="protein sequence ID" value="TVY24280.1"/>
    <property type="molecule type" value="Genomic_DNA"/>
</dbReference>
<dbReference type="InterPro" id="IPR051526">
    <property type="entry name" value="Beta-Glucosidase_SUN"/>
</dbReference>
<evidence type="ECO:0000256" key="4">
    <source>
        <dbReference type="ARBA" id="ARBA00022525"/>
    </source>
</evidence>
<dbReference type="GO" id="GO:0009277">
    <property type="term" value="C:fungal-type cell wall"/>
    <property type="evidence" value="ECO:0007669"/>
    <property type="project" value="TreeGrafter"/>
</dbReference>
<feature type="signal peptide" evidence="11">
    <location>
        <begin position="1"/>
        <end position="17"/>
    </location>
</feature>
<evidence type="ECO:0000256" key="9">
    <source>
        <dbReference type="ARBA" id="ARBA00023316"/>
    </source>
</evidence>
<protein>
    <submittedName>
        <fullName evidence="12">Secreted beta-glucosidase sun1</fullName>
    </submittedName>
</protein>
<evidence type="ECO:0000256" key="5">
    <source>
        <dbReference type="ARBA" id="ARBA00022729"/>
    </source>
</evidence>
<dbReference type="GeneID" id="41987235"/>
<keyword evidence="4" id="KW-0964">Secreted</keyword>
<keyword evidence="6" id="KW-0378">Hydrolase</keyword>
<evidence type="ECO:0000313" key="13">
    <source>
        <dbReference type="Proteomes" id="UP000431533"/>
    </source>
</evidence>
<dbReference type="OrthoDB" id="5339822at2759"/>
<dbReference type="InterPro" id="IPR005556">
    <property type="entry name" value="SUN"/>
</dbReference>
<comment type="subcellular location">
    <subcellularLocation>
        <location evidence="1">Secreted</location>
        <location evidence="1">Cell wall</location>
    </subcellularLocation>
</comment>
<reference evidence="12 13" key="1">
    <citation type="submission" date="2018-05" db="EMBL/GenBank/DDBJ databases">
        <title>Genome sequencing and assembly of the regulated plant pathogen Lachnellula willkommii and related sister species for the development of diagnostic species identification markers.</title>
        <authorList>
            <person name="Giroux E."/>
            <person name="Bilodeau G."/>
        </authorList>
    </citation>
    <scope>NUCLEOTIDE SEQUENCE [LARGE SCALE GENOMIC DNA]</scope>
    <source>
        <strain evidence="12 13">CBS 185.66</strain>
    </source>
</reference>